<dbReference type="PANTHER" id="PTHR47505">
    <property type="entry name" value="DNA UTILIZATION PROTEIN YHGH"/>
    <property type="match status" value="1"/>
</dbReference>
<comment type="similarity">
    <text evidence="1">Belongs to the ComF/GntX family.</text>
</comment>
<dbReference type="AlphaFoldDB" id="A0A7Y0HX19"/>
<dbReference type="GO" id="GO:0016740">
    <property type="term" value="F:transferase activity"/>
    <property type="evidence" value="ECO:0007669"/>
    <property type="project" value="UniProtKB-KW"/>
</dbReference>
<evidence type="ECO:0000256" key="1">
    <source>
        <dbReference type="ARBA" id="ARBA00008007"/>
    </source>
</evidence>
<dbReference type="PANTHER" id="PTHR47505:SF1">
    <property type="entry name" value="DNA UTILIZATION PROTEIN YHGH"/>
    <property type="match status" value="1"/>
</dbReference>
<keyword evidence="3" id="KW-0808">Transferase</keyword>
<dbReference type="Gene3D" id="3.40.50.2020">
    <property type="match status" value="1"/>
</dbReference>
<keyword evidence="4" id="KW-1185">Reference proteome</keyword>
<organism evidence="3 4">
    <name type="scientific">Bifidobacterium olomucense</name>
    <dbReference type="NCBI Taxonomy" id="2675324"/>
    <lineage>
        <taxon>Bacteria</taxon>
        <taxon>Bacillati</taxon>
        <taxon>Actinomycetota</taxon>
        <taxon>Actinomycetes</taxon>
        <taxon>Bifidobacteriales</taxon>
        <taxon>Bifidobacteriaceae</taxon>
        <taxon>Bifidobacterium</taxon>
    </lineage>
</organism>
<dbReference type="CDD" id="cd06223">
    <property type="entry name" value="PRTases_typeI"/>
    <property type="match status" value="1"/>
</dbReference>
<reference evidence="3 4" key="1">
    <citation type="submission" date="2020-02" db="EMBL/GenBank/DDBJ databases">
        <title>Characterization of phylogenetic diversity of novel bifidobacterial species isolated in Czech ZOOs.</title>
        <authorList>
            <person name="Lugli G.A."/>
            <person name="Vera N.B."/>
            <person name="Ventura M."/>
        </authorList>
    </citation>
    <scope>NUCLEOTIDE SEQUENCE [LARGE SCALE GENOMIC DNA]</scope>
    <source>
        <strain evidence="3 4">DSM 109959</strain>
    </source>
</reference>
<dbReference type="InterPro" id="IPR029057">
    <property type="entry name" value="PRTase-like"/>
</dbReference>
<proteinExistence type="inferred from homology"/>
<comment type="caution">
    <text evidence="3">The sequence shown here is derived from an EMBL/GenBank/DDBJ whole genome shotgun (WGS) entry which is preliminary data.</text>
</comment>
<dbReference type="EMBL" id="JAAIIG010000004">
    <property type="protein sequence ID" value="NMM98253.1"/>
    <property type="molecule type" value="Genomic_DNA"/>
</dbReference>
<gene>
    <name evidence="3" type="ORF">G1C97_1202</name>
</gene>
<dbReference type="Pfam" id="PF00156">
    <property type="entry name" value="Pribosyltran"/>
    <property type="match status" value="1"/>
</dbReference>
<accession>A0A7Y0HX19</accession>
<sequence>MRHAWRGAIDAVRDVLFPRGCAGCDMPDAVLCEDCLDMFSGCRERILGGEPMVRVWSAAIYQGLVRHAVLGWKDHDDVELDAPLMHVVVEVTKHGLLPYLDREADVYTGNGVVAVIPVPSSPASIRRRGRYHTLPLAYAVASALRSDGINARVSRALVHTAGGRKSVQQISPTQRMQRISGRIVVDACDEAYGACDKVVLVDDIVTTGATLKECTYALRRQGVNVLGAVVLADAVVPRYDDDCNG</sequence>
<name>A0A7Y0HX19_9BIFI</name>
<dbReference type="SUPFAM" id="SSF53271">
    <property type="entry name" value="PRTase-like"/>
    <property type="match status" value="1"/>
</dbReference>
<protein>
    <submittedName>
        <fullName evidence="3">Phosphoribosyl transferase</fullName>
    </submittedName>
</protein>
<evidence type="ECO:0000313" key="3">
    <source>
        <dbReference type="EMBL" id="NMM98253.1"/>
    </source>
</evidence>
<dbReference type="InterPro" id="IPR051910">
    <property type="entry name" value="ComF/GntX_DNA_util-trans"/>
</dbReference>
<dbReference type="InterPro" id="IPR000836">
    <property type="entry name" value="PRTase_dom"/>
</dbReference>
<evidence type="ECO:0000313" key="4">
    <source>
        <dbReference type="Proteomes" id="UP000543419"/>
    </source>
</evidence>
<feature type="domain" description="Phosphoribosyltransferase" evidence="2">
    <location>
        <begin position="134"/>
        <end position="238"/>
    </location>
</feature>
<evidence type="ECO:0000259" key="2">
    <source>
        <dbReference type="Pfam" id="PF00156"/>
    </source>
</evidence>
<dbReference type="Proteomes" id="UP000543419">
    <property type="component" value="Unassembled WGS sequence"/>
</dbReference>